<dbReference type="RefSeq" id="WP_184202705.1">
    <property type="nucleotide sequence ID" value="NZ_JACHGW010000005.1"/>
</dbReference>
<dbReference type="PANTHER" id="PTHR43108:SF6">
    <property type="entry name" value="N-SULPHOGLUCOSAMINE SULPHOHYDROLASE"/>
    <property type="match status" value="1"/>
</dbReference>
<name>A0A7W9SU77_ARMRO</name>
<dbReference type="InterPro" id="IPR017850">
    <property type="entry name" value="Alkaline_phosphatase_core_sf"/>
</dbReference>
<dbReference type="PANTHER" id="PTHR43108">
    <property type="entry name" value="N-ACETYLGLUCOSAMINE-6-SULFATASE FAMILY MEMBER"/>
    <property type="match status" value="1"/>
</dbReference>
<dbReference type="PROSITE" id="PS00523">
    <property type="entry name" value="SULFATASE_1"/>
    <property type="match status" value="1"/>
</dbReference>
<dbReference type="InterPro" id="IPR000917">
    <property type="entry name" value="Sulfatase_N"/>
</dbReference>
<dbReference type="Proteomes" id="UP000520814">
    <property type="component" value="Unassembled WGS sequence"/>
</dbReference>
<dbReference type="Pfam" id="PF00884">
    <property type="entry name" value="Sulfatase"/>
    <property type="match status" value="1"/>
</dbReference>
<comment type="similarity">
    <text evidence="1">Belongs to the sulfatase family.</text>
</comment>
<keyword evidence="3" id="KW-0378">Hydrolase</keyword>
<evidence type="ECO:0000256" key="1">
    <source>
        <dbReference type="ARBA" id="ARBA00008779"/>
    </source>
</evidence>
<dbReference type="GO" id="GO:0016787">
    <property type="term" value="F:hydrolase activity"/>
    <property type="evidence" value="ECO:0007669"/>
    <property type="project" value="UniProtKB-KW"/>
</dbReference>
<dbReference type="AlphaFoldDB" id="A0A7W9SU77"/>
<evidence type="ECO:0000256" key="2">
    <source>
        <dbReference type="ARBA" id="ARBA00022729"/>
    </source>
</evidence>
<keyword evidence="4" id="KW-0325">Glycoprotein</keyword>
<sequence>MKQSSNKPNIIVLYTDDQRWDALSVVQREQGASGRFPWLKTPNLDKLAAEGTRFRNAFVVNSLCAPSRATLLTGQYGHTNGIVNNHTPFSAQNVTVGTLLRSAGYRTGYVGKWHMGSQRERPGFDFAASFIGQGKYDDCPFVVDGKDTPTKGWIDDVSTDFALQFVKESAGKPFFLILGFKTAHGPFSPPERHANDYASDSARPVPNLGLAPIYAAERRPSATPTPSTALNRGYFRCISAMDDCVGRLLAAVDDNTVVIFASDNGFYLGEHSLGDKRTAYDESLRIPLLVRLPKRLQKTQKLDQLALNVDIAPTVLELAGVPVPKEMHGRSLVPLLMGKTPPDWRKAFFYTYFFEQGFSAPTTQAVRTESAKLIQFPEHPEWTEVFDLKADPYETKNLARDPGAAGLRLALEQEFERQRKAIGFEIPPFADKPRAAAATAAPGLVAPRNAWVLDWKDAQKFDGTKLISIPSTPALRPNVGAWAIEATVTAEKPDGVILARGGERFGYCLHVQRGVPVFTVTSEGKRSQIVGKESLVGRSVVLLARITPDQRLTLTVDGKEVAAGPLHRFITSDPTNPMEIGGDAGSKVADKDLPSFVGTITRVRLYSGNLP</sequence>
<evidence type="ECO:0000313" key="7">
    <source>
        <dbReference type="Proteomes" id="UP000520814"/>
    </source>
</evidence>
<comment type="caution">
    <text evidence="6">The sequence shown here is derived from an EMBL/GenBank/DDBJ whole genome shotgun (WGS) entry which is preliminary data.</text>
</comment>
<evidence type="ECO:0000259" key="5">
    <source>
        <dbReference type="Pfam" id="PF00884"/>
    </source>
</evidence>
<dbReference type="SUPFAM" id="SSF49899">
    <property type="entry name" value="Concanavalin A-like lectins/glucanases"/>
    <property type="match status" value="1"/>
</dbReference>
<accession>A0A7W9SU77</accession>
<reference evidence="6 7" key="1">
    <citation type="submission" date="2020-08" db="EMBL/GenBank/DDBJ databases">
        <title>Genomic Encyclopedia of Type Strains, Phase IV (KMG-IV): sequencing the most valuable type-strain genomes for metagenomic binning, comparative biology and taxonomic classification.</title>
        <authorList>
            <person name="Goeker M."/>
        </authorList>
    </citation>
    <scope>NUCLEOTIDE SEQUENCE [LARGE SCALE GENOMIC DNA]</scope>
    <source>
        <strain evidence="6 7">DSM 23562</strain>
    </source>
</reference>
<gene>
    <name evidence="6" type="ORF">HNQ39_004749</name>
</gene>
<evidence type="ECO:0000256" key="3">
    <source>
        <dbReference type="ARBA" id="ARBA00022801"/>
    </source>
</evidence>
<dbReference type="CDD" id="cd16031">
    <property type="entry name" value="G6S_like"/>
    <property type="match status" value="1"/>
</dbReference>
<keyword evidence="2" id="KW-0732">Signal</keyword>
<dbReference type="Gene3D" id="2.60.120.200">
    <property type="match status" value="1"/>
</dbReference>
<protein>
    <submittedName>
        <fullName evidence="6">Arylsulfatase A-like enzyme</fullName>
    </submittedName>
</protein>
<evidence type="ECO:0000256" key="4">
    <source>
        <dbReference type="ARBA" id="ARBA00023180"/>
    </source>
</evidence>
<feature type="domain" description="Sulfatase N-terminal" evidence="5">
    <location>
        <begin position="8"/>
        <end position="321"/>
    </location>
</feature>
<dbReference type="InterPro" id="IPR013320">
    <property type="entry name" value="ConA-like_dom_sf"/>
</dbReference>
<dbReference type="EMBL" id="JACHGW010000005">
    <property type="protein sequence ID" value="MBB6052917.1"/>
    <property type="molecule type" value="Genomic_DNA"/>
</dbReference>
<dbReference type="InterPro" id="IPR024607">
    <property type="entry name" value="Sulfatase_CS"/>
</dbReference>
<keyword evidence="7" id="KW-1185">Reference proteome</keyword>
<organism evidence="6 7">
    <name type="scientific">Armatimonas rosea</name>
    <dbReference type="NCBI Taxonomy" id="685828"/>
    <lineage>
        <taxon>Bacteria</taxon>
        <taxon>Bacillati</taxon>
        <taxon>Armatimonadota</taxon>
        <taxon>Armatimonadia</taxon>
        <taxon>Armatimonadales</taxon>
        <taxon>Armatimonadaceae</taxon>
        <taxon>Armatimonas</taxon>
    </lineage>
</organism>
<dbReference type="PROSITE" id="PS00149">
    <property type="entry name" value="SULFATASE_2"/>
    <property type="match status" value="1"/>
</dbReference>
<dbReference type="Gene3D" id="3.40.720.10">
    <property type="entry name" value="Alkaline Phosphatase, subunit A"/>
    <property type="match status" value="1"/>
</dbReference>
<dbReference type="SUPFAM" id="SSF53649">
    <property type="entry name" value="Alkaline phosphatase-like"/>
    <property type="match status" value="1"/>
</dbReference>
<evidence type="ECO:0000313" key="6">
    <source>
        <dbReference type="EMBL" id="MBB6052917.1"/>
    </source>
</evidence>
<proteinExistence type="inferred from homology"/>